<dbReference type="Pfam" id="PF00916">
    <property type="entry name" value="Sulfate_transp"/>
    <property type="match status" value="1"/>
</dbReference>
<protein>
    <submittedName>
        <fullName evidence="8">Phospholipase D alpha 1</fullName>
    </submittedName>
</protein>
<sequence length="421" mass="47654">MRVPYALIALRFMYTQSKHLYSLYGGKRVLSKNPILKIGESNSITKNEIDPKNKHDYQRLDFTATFFAGVTQFALGFFRIGFLIEFLSHAAIIGSMRGVAVTKGVPINRATRFGDDERRRVVSFVGGLDLCDGRYDSLFHSLFRTLDNAHDDDFHQPNYTEAAITKGGPRPIAWDVLFNFEQRWKKQGGKNVLVNFRELDYILIPPSSFMFDDDQESWNEQKKIVAEEKVIARKMGLGVRQLPTSKEDLAAAKRVKFSSKFNKNIDDKQALIKSASIFSDLSYSSPASGSSFPSIHKFRAERSTEILKRELETDLMNNGINLTEANGRTRTGPEPDLIIKPGNSGRIIDMFGDGDEIRQPALLMLALDDLDSFKLKENLVMRQRYGLDGKGNIMQSYRDLLCADGTPLRLLADLETNMERP</sequence>
<dbReference type="PANTHER" id="PTHR18896:SF175">
    <property type="entry name" value="PHOSPHOLIPASE D"/>
    <property type="match status" value="1"/>
</dbReference>
<evidence type="ECO:0000256" key="5">
    <source>
        <dbReference type="ARBA" id="ARBA00023098"/>
    </source>
</evidence>
<dbReference type="InterPro" id="IPR015679">
    <property type="entry name" value="PLipase_D_fam"/>
</dbReference>
<evidence type="ECO:0000256" key="1">
    <source>
        <dbReference type="ARBA" id="ARBA00004141"/>
    </source>
</evidence>
<dbReference type="PANTHER" id="PTHR18896">
    <property type="entry name" value="PHOSPHOLIPASE D"/>
    <property type="match status" value="1"/>
</dbReference>
<feature type="domain" description="SLC26A/SulP transporter" evidence="7">
    <location>
        <begin position="46"/>
        <end position="102"/>
    </location>
</feature>
<dbReference type="STRING" id="35608.A0A2U1LEN2"/>
<dbReference type="EMBL" id="PKPP01009799">
    <property type="protein sequence ID" value="PWA47456.1"/>
    <property type="molecule type" value="Genomic_DNA"/>
</dbReference>
<dbReference type="GO" id="GO:0004630">
    <property type="term" value="F:phospholipase D activity"/>
    <property type="evidence" value="ECO:0007669"/>
    <property type="project" value="TreeGrafter"/>
</dbReference>
<comment type="caution">
    <text evidence="8">The sequence shown here is derived from an EMBL/GenBank/DDBJ whole genome shotgun (WGS) entry which is preliminary data.</text>
</comment>
<evidence type="ECO:0000313" key="9">
    <source>
        <dbReference type="Proteomes" id="UP000245207"/>
    </source>
</evidence>
<gene>
    <name evidence="8" type="ORF">CTI12_AA498110</name>
</gene>
<keyword evidence="4" id="KW-1133">Transmembrane helix</keyword>
<evidence type="ECO:0000256" key="6">
    <source>
        <dbReference type="ARBA" id="ARBA00023136"/>
    </source>
</evidence>
<keyword evidence="5" id="KW-0443">Lipid metabolism</keyword>
<accession>A0A2U1LEN2</accession>
<dbReference type="GO" id="GO:0005886">
    <property type="term" value="C:plasma membrane"/>
    <property type="evidence" value="ECO:0007669"/>
    <property type="project" value="TreeGrafter"/>
</dbReference>
<evidence type="ECO:0000256" key="3">
    <source>
        <dbReference type="ARBA" id="ARBA00022737"/>
    </source>
</evidence>
<evidence type="ECO:0000256" key="4">
    <source>
        <dbReference type="ARBA" id="ARBA00022989"/>
    </source>
</evidence>
<organism evidence="8 9">
    <name type="scientific">Artemisia annua</name>
    <name type="common">Sweet wormwood</name>
    <dbReference type="NCBI Taxonomy" id="35608"/>
    <lineage>
        <taxon>Eukaryota</taxon>
        <taxon>Viridiplantae</taxon>
        <taxon>Streptophyta</taxon>
        <taxon>Embryophyta</taxon>
        <taxon>Tracheophyta</taxon>
        <taxon>Spermatophyta</taxon>
        <taxon>Magnoliopsida</taxon>
        <taxon>eudicotyledons</taxon>
        <taxon>Gunneridae</taxon>
        <taxon>Pentapetalae</taxon>
        <taxon>asterids</taxon>
        <taxon>campanulids</taxon>
        <taxon>Asterales</taxon>
        <taxon>Asteraceae</taxon>
        <taxon>Asteroideae</taxon>
        <taxon>Anthemideae</taxon>
        <taxon>Artemisiinae</taxon>
        <taxon>Artemisia</taxon>
    </lineage>
</organism>
<keyword evidence="3" id="KW-0677">Repeat</keyword>
<reference evidence="8 9" key="1">
    <citation type="journal article" date="2018" name="Mol. Plant">
        <title>The genome of Artemisia annua provides insight into the evolution of Asteraceae family and artemisinin biosynthesis.</title>
        <authorList>
            <person name="Shen Q."/>
            <person name="Zhang L."/>
            <person name="Liao Z."/>
            <person name="Wang S."/>
            <person name="Yan T."/>
            <person name="Shi P."/>
            <person name="Liu M."/>
            <person name="Fu X."/>
            <person name="Pan Q."/>
            <person name="Wang Y."/>
            <person name="Lv Z."/>
            <person name="Lu X."/>
            <person name="Zhang F."/>
            <person name="Jiang W."/>
            <person name="Ma Y."/>
            <person name="Chen M."/>
            <person name="Hao X."/>
            <person name="Li L."/>
            <person name="Tang Y."/>
            <person name="Lv G."/>
            <person name="Zhou Y."/>
            <person name="Sun X."/>
            <person name="Brodelius P.E."/>
            <person name="Rose J.K.C."/>
            <person name="Tang K."/>
        </authorList>
    </citation>
    <scope>NUCLEOTIDE SEQUENCE [LARGE SCALE GENOMIC DNA]</scope>
    <source>
        <strain evidence="9">cv. Huhao1</strain>
        <tissue evidence="8">Leaf</tissue>
    </source>
</reference>
<evidence type="ECO:0000259" key="7">
    <source>
        <dbReference type="Pfam" id="PF00916"/>
    </source>
</evidence>
<dbReference type="Proteomes" id="UP000245207">
    <property type="component" value="Unassembled WGS sequence"/>
</dbReference>
<dbReference type="GO" id="GO:0009395">
    <property type="term" value="P:phospholipid catabolic process"/>
    <property type="evidence" value="ECO:0007669"/>
    <property type="project" value="TreeGrafter"/>
</dbReference>
<keyword evidence="2" id="KW-0812">Transmembrane</keyword>
<comment type="subcellular location">
    <subcellularLocation>
        <location evidence="1">Membrane</location>
        <topology evidence="1">Multi-pass membrane protein</topology>
    </subcellularLocation>
</comment>
<keyword evidence="9" id="KW-1185">Reference proteome</keyword>
<dbReference type="InterPro" id="IPR011547">
    <property type="entry name" value="SLC26A/SulP_dom"/>
</dbReference>
<evidence type="ECO:0000256" key="2">
    <source>
        <dbReference type="ARBA" id="ARBA00022692"/>
    </source>
</evidence>
<keyword evidence="6" id="KW-0472">Membrane</keyword>
<dbReference type="AlphaFoldDB" id="A0A2U1LEN2"/>
<proteinExistence type="predicted"/>
<dbReference type="OrthoDB" id="71549at2759"/>
<evidence type="ECO:0000313" key="8">
    <source>
        <dbReference type="EMBL" id="PWA47456.1"/>
    </source>
</evidence>
<name>A0A2U1LEN2_ARTAN</name>